<dbReference type="EMBL" id="OU503051">
    <property type="protein sequence ID" value="CAI9778247.1"/>
    <property type="molecule type" value="Genomic_DNA"/>
</dbReference>
<evidence type="ECO:0000256" key="3">
    <source>
        <dbReference type="ARBA" id="ARBA00023136"/>
    </source>
</evidence>
<accession>A0AAD1ZYR3</accession>
<feature type="domain" description="Ankyrin repeat" evidence="5">
    <location>
        <begin position="24"/>
        <end position="263"/>
    </location>
</feature>
<evidence type="ECO:0000313" key="6">
    <source>
        <dbReference type="EMBL" id="CAI9778247.1"/>
    </source>
</evidence>
<dbReference type="InterPro" id="IPR021832">
    <property type="entry name" value="ANKRD13"/>
</dbReference>
<dbReference type="GO" id="GO:0005737">
    <property type="term" value="C:cytoplasm"/>
    <property type="evidence" value="ECO:0007669"/>
    <property type="project" value="TreeGrafter"/>
</dbReference>
<keyword evidence="2" id="KW-0677">Repeat</keyword>
<dbReference type="GO" id="GO:0012505">
    <property type="term" value="C:endomembrane system"/>
    <property type="evidence" value="ECO:0007669"/>
    <property type="project" value="UniProtKB-SubCell"/>
</dbReference>
<protein>
    <recommendedName>
        <fullName evidence="5">Ankyrin repeat domain-containing protein</fullName>
    </recommendedName>
</protein>
<dbReference type="InterPro" id="IPR055285">
    <property type="entry name" value="ANKRD13_C"/>
</dbReference>
<proteinExistence type="predicted"/>
<feature type="compositionally biased region" description="Basic and acidic residues" evidence="4">
    <location>
        <begin position="90"/>
        <end position="100"/>
    </location>
</feature>
<evidence type="ECO:0000256" key="2">
    <source>
        <dbReference type="ARBA" id="ARBA00022737"/>
    </source>
</evidence>
<organism evidence="6 7">
    <name type="scientific">Fraxinus pennsylvanica</name>
    <dbReference type="NCBI Taxonomy" id="56036"/>
    <lineage>
        <taxon>Eukaryota</taxon>
        <taxon>Viridiplantae</taxon>
        <taxon>Streptophyta</taxon>
        <taxon>Embryophyta</taxon>
        <taxon>Tracheophyta</taxon>
        <taxon>Spermatophyta</taxon>
        <taxon>Magnoliopsida</taxon>
        <taxon>eudicotyledons</taxon>
        <taxon>Gunneridae</taxon>
        <taxon>Pentapetalae</taxon>
        <taxon>asterids</taxon>
        <taxon>lamiids</taxon>
        <taxon>Lamiales</taxon>
        <taxon>Oleaceae</taxon>
        <taxon>Oleeae</taxon>
        <taxon>Fraxinus</taxon>
    </lineage>
</organism>
<keyword evidence="7" id="KW-1185">Reference proteome</keyword>
<feature type="region of interest" description="Disordered" evidence="4">
    <location>
        <begin position="90"/>
        <end position="117"/>
    </location>
</feature>
<name>A0AAD1ZYR3_9LAMI</name>
<dbReference type="Pfam" id="PF11904">
    <property type="entry name" value="ANKRD13_C"/>
    <property type="match status" value="1"/>
</dbReference>
<dbReference type="PANTHER" id="PTHR12447">
    <property type="entry name" value="ANKYRIN REPEAT DOMAIN-CONTAINING PROTEIN 13"/>
    <property type="match status" value="1"/>
</dbReference>
<evidence type="ECO:0000313" key="7">
    <source>
        <dbReference type="Proteomes" id="UP000834106"/>
    </source>
</evidence>
<reference evidence="6" key="1">
    <citation type="submission" date="2023-05" db="EMBL/GenBank/DDBJ databases">
        <authorList>
            <person name="Huff M."/>
        </authorList>
    </citation>
    <scope>NUCLEOTIDE SEQUENCE</scope>
</reference>
<dbReference type="AlphaFoldDB" id="A0AAD1ZYR3"/>
<keyword evidence="3" id="KW-0472">Membrane</keyword>
<comment type="subcellular location">
    <subcellularLocation>
        <location evidence="1">Endomembrane system</location>
    </subcellularLocation>
</comment>
<evidence type="ECO:0000259" key="5">
    <source>
        <dbReference type="Pfam" id="PF11904"/>
    </source>
</evidence>
<evidence type="ECO:0000256" key="1">
    <source>
        <dbReference type="ARBA" id="ARBA00004308"/>
    </source>
</evidence>
<evidence type="ECO:0000256" key="4">
    <source>
        <dbReference type="SAM" id="MobiDB-lite"/>
    </source>
</evidence>
<feature type="compositionally biased region" description="Polar residues" evidence="4">
    <location>
        <begin position="101"/>
        <end position="110"/>
    </location>
</feature>
<sequence length="274" mass="31439">MIAHCHSCYEQRDIPIENINGCRNGESRQEKKGWFNNWRKRENKQEGDIKIAPPRNSLYSEEKVSDFLEDSPSRSLNKPRRHSVEVVVKRDEHRKVKESKASSSINSDSGNRLKDGSLDNEYKKGLRPVLWLSPEFPLQTEELLLLDVLANKVKAIRRVRELLTSKLPKGTFPVKVAIPVVPTIKVLVTFTKFEELQPLDVFSTPLSSPTAAGRESPSVMNPSNSSWFRWIKFPYQQPRFSTGGSTNRIETVQHPFAIPSYYTWITAEAKKKKM</sequence>
<dbReference type="Proteomes" id="UP000834106">
    <property type="component" value="Chromosome 16"/>
</dbReference>
<dbReference type="PANTHER" id="PTHR12447:SF35">
    <property type="entry name" value="ANKYRIN REPEAT FAMILY PROTEIN"/>
    <property type="match status" value="1"/>
</dbReference>
<gene>
    <name evidence="6" type="ORF">FPE_LOCUS25677</name>
</gene>